<feature type="domain" description="RCK C-terminal" evidence="8">
    <location>
        <begin position="142"/>
        <end position="226"/>
    </location>
</feature>
<dbReference type="Proteomes" id="UP000014977">
    <property type="component" value="Unassembled WGS sequence"/>
</dbReference>
<evidence type="ECO:0000256" key="2">
    <source>
        <dbReference type="ARBA" id="ARBA00022448"/>
    </source>
</evidence>
<dbReference type="InterPro" id="IPR036721">
    <property type="entry name" value="RCK_C_sf"/>
</dbReference>
<comment type="caution">
    <text evidence="9">The sequence shown here is derived from an EMBL/GenBank/DDBJ whole genome shotgun (WGS) entry which is preliminary data.</text>
</comment>
<dbReference type="PATRIC" id="fig|1121405.3.peg.3395"/>
<keyword evidence="6" id="KW-0406">Ion transport</keyword>
<dbReference type="PANTHER" id="PTHR43833:SF5">
    <property type="entry name" value="TRK SYSTEM POTASSIUM UPTAKE PROTEIN TRKA"/>
    <property type="match status" value="1"/>
</dbReference>
<organism evidence="9 10">
    <name type="scientific">Desulfococcus multivorans DSM 2059</name>
    <dbReference type="NCBI Taxonomy" id="1121405"/>
    <lineage>
        <taxon>Bacteria</taxon>
        <taxon>Pseudomonadati</taxon>
        <taxon>Thermodesulfobacteriota</taxon>
        <taxon>Desulfobacteria</taxon>
        <taxon>Desulfobacterales</taxon>
        <taxon>Desulfococcaceae</taxon>
        <taxon>Desulfococcus</taxon>
    </lineage>
</organism>
<dbReference type="EMBL" id="ATHJ01000105">
    <property type="protein sequence ID" value="EPR35969.1"/>
    <property type="molecule type" value="Genomic_DNA"/>
</dbReference>
<evidence type="ECO:0000259" key="8">
    <source>
        <dbReference type="PROSITE" id="PS51202"/>
    </source>
</evidence>
<keyword evidence="2" id="KW-0813">Transport</keyword>
<feature type="domain" description="RCK C-terminal" evidence="8">
    <location>
        <begin position="368"/>
        <end position="449"/>
    </location>
</feature>
<feature type="domain" description="RCK N-terminal" evidence="7">
    <location>
        <begin position="231"/>
        <end position="348"/>
    </location>
</feature>
<evidence type="ECO:0000256" key="1">
    <source>
        <dbReference type="ARBA" id="ARBA00017378"/>
    </source>
</evidence>
<dbReference type="Pfam" id="PF02080">
    <property type="entry name" value="TrkA_C"/>
    <property type="match status" value="2"/>
</dbReference>
<dbReference type="PROSITE" id="PS51202">
    <property type="entry name" value="RCK_C"/>
    <property type="match status" value="2"/>
</dbReference>
<dbReference type="eggNOG" id="COG0569">
    <property type="taxonomic scope" value="Bacteria"/>
</dbReference>
<evidence type="ECO:0000313" key="9">
    <source>
        <dbReference type="EMBL" id="EPR35969.1"/>
    </source>
</evidence>
<keyword evidence="4" id="KW-0630">Potassium</keyword>
<dbReference type="OrthoDB" id="9775180at2"/>
<dbReference type="STRING" id="897.B2D07_16020"/>
<evidence type="ECO:0000256" key="6">
    <source>
        <dbReference type="ARBA" id="ARBA00023065"/>
    </source>
</evidence>
<evidence type="ECO:0000256" key="4">
    <source>
        <dbReference type="ARBA" id="ARBA00022958"/>
    </source>
</evidence>
<dbReference type="NCBIfam" id="NF007030">
    <property type="entry name" value="PRK09496.1-1"/>
    <property type="match status" value="1"/>
</dbReference>
<dbReference type="InterPro" id="IPR006037">
    <property type="entry name" value="RCK_C"/>
</dbReference>
<proteinExistence type="predicted"/>
<evidence type="ECO:0000313" key="10">
    <source>
        <dbReference type="Proteomes" id="UP000014977"/>
    </source>
</evidence>
<sequence>MKIVIIGAGEVGFHIASHLSRENKEVVIVDDNAEAIRRVSDHIDVQTIIGRGGSPAILEQAGVREAEIMLAVTNSDETNLVACMVTHILSPSTKKLARIRGGDYDQYHEAFCRNPPNIDTVINPEMEVVKTIEHLMSVPGATDVGEFAGGRVKFIGVRLDETTPIVGARLSDLPGRIPGHRPLIFCIIRNERLIVPSGKDRLTAGDLIYFITEDKDLEASLRIFDKHAEPIRRVLIIGGGRIALRLALRLEEKSVHTKIIEQRSDRCSILAEKLNRSVVLCGDGSDQALLREENIQDSDVVITLTDDEETNILASLLAKQLGARKTITKISKFSYFPLMHTIGIDQVVDPRLSAINTILQHIRRGKVLSSVSIRGEDAEIMEAVALETTDIVGKPLMDITFPKGVLITTILRGEEVIIPTGQSVVAPNDRIIIFARREAIPKVEKILSVKLEYF</sequence>
<dbReference type="Gene3D" id="3.40.50.720">
    <property type="entry name" value="NAD(P)-binding Rossmann-like Domain"/>
    <property type="match status" value="2"/>
</dbReference>
<reference evidence="9 10" key="1">
    <citation type="journal article" date="2013" name="Genome Announc.">
        <title>Draft genome sequences for three mercury-methylating, sulfate-reducing bacteria.</title>
        <authorList>
            <person name="Brown S.D."/>
            <person name="Hurt R.A.Jr."/>
            <person name="Gilmour C.C."/>
            <person name="Elias D.A."/>
        </authorList>
    </citation>
    <scope>NUCLEOTIDE SEQUENCE [LARGE SCALE GENOMIC DNA]</scope>
    <source>
        <strain evidence="9 10">DSM 2059</strain>
    </source>
</reference>
<dbReference type="NCBIfam" id="NF007031">
    <property type="entry name" value="PRK09496.1-2"/>
    <property type="match status" value="1"/>
</dbReference>
<dbReference type="PROSITE" id="PS51201">
    <property type="entry name" value="RCK_N"/>
    <property type="match status" value="2"/>
</dbReference>
<dbReference type="InterPro" id="IPR006036">
    <property type="entry name" value="K_uptake_TrkA"/>
</dbReference>
<dbReference type="NCBIfam" id="NF007032">
    <property type="entry name" value="PRK09496.1-4"/>
    <property type="match status" value="1"/>
</dbReference>
<dbReference type="GO" id="GO:0015079">
    <property type="term" value="F:potassium ion transmembrane transporter activity"/>
    <property type="evidence" value="ECO:0007669"/>
    <property type="project" value="InterPro"/>
</dbReference>
<dbReference type="PRINTS" id="PR00335">
    <property type="entry name" value="KUPTAKETRKA"/>
</dbReference>
<name>S7UPL8_DESML</name>
<gene>
    <name evidence="9" type="ORF">dsmv_0674</name>
</gene>
<feature type="domain" description="RCK N-terminal" evidence="7">
    <location>
        <begin position="1"/>
        <end position="122"/>
    </location>
</feature>
<dbReference type="PANTHER" id="PTHR43833">
    <property type="entry name" value="POTASSIUM CHANNEL PROTEIN 2-RELATED-RELATED"/>
    <property type="match status" value="1"/>
</dbReference>
<accession>S7UPL8</accession>
<keyword evidence="5" id="KW-0520">NAD</keyword>
<dbReference type="Gene3D" id="3.30.70.1450">
    <property type="entry name" value="Regulator of K+ conductance, C-terminal domain"/>
    <property type="match status" value="2"/>
</dbReference>
<dbReference type="RefSeq" id="WP_020877785.1">
    <property type="nucleotide sequence ID" value="NZ_ATHJ01000105.1"/>
</dbReference>
<protein>
    <recommendedName>
        <fullName evidence="1">Trk system potassium uptake protein TrkA</fullName>
    </recommendedName>
</protein>
<keyword evidence="3" id="KW-0633">Potassium transport</keyword>
<evidence type="ECO:0000256" key="5">
    <source>
        <dbReference type="ARBA" id="ARBA00023027"/>
    </source>
</evidence>
<keyword evidence="10" id="KW-1185">Reference proteome</keyword>
<dbReference type="Pfam" id="PF02254">
    <property type="entry name" value="TrkA_N"/>
    <property type="match status" value="2"/>
</dbReference>
<evidence type="ECO:0000259" key="7">
    <source>
        <dbReference type="PROSITE" id="PS51201"/>
    </source>
</evidence>
<dbReference type="SUPFAM" id="SSF51735">
    <property type="entry name" value="NAD(P)-binding Rossmann-fold domains"/>
    <property type="match status" value="2"/>
</dbReference>
<evidence type="ECO:0000256" key="3">
    <source>
        <dbReference type="ARBA" id="ARBA00022538"/>
    </source>
</evidence>
<dbReference type="SUPFAM" id="SSF116726">
    <property type="entry name" value="TrkA C-terminal domain-like"/>
    <property type="match status" value="2"/>
</dbReference>
<dbReference type="InterPro" id="IPR036291">
    <property type="entry name" value="NAD(P)-bd_dom_sf"/>
</dbReference>
<dbReference type="InterPro" id="IPR050721">
    <property type="entry name" value="Trk_Ktr_HKT_K-transport"/>
</dbReference>
<dbReference type="GO" id="GO:0005886">
    <property type="term" value="C:plasma membrane"/>
    <property type="evidence" value="ECO:0007669"/>
    <property type="project" value="InterPro"/>
</dbReference>
<dbReference type="AlphaFoldDB" id="S7UPL8"/>
<dbReference type="NCBIfam" id="NF007041">
    <property type="entry name" value="PRK09496.3-4"/>
    <property type="match status" value="1"/>
</dbReference>
<dbReference type="NCBIfam" id="NF007039">
    <property type="entry name" value="PRK09496.3-2"/>
    <property type="match status" value="1"/>
</dbReference>
<dbReference type="InterPro" id="IPR003148">
    <property type="entry name" value="RCK_N"/>
</dbReference>